<evidence type="ECO:0008006" key="3">
    <source>
        <dbReference type="Google" id="ProtNLM"/>
    </source>
</evidence>
<dbReference type="Pfam" id="PF12675">
    <property type="entry name" value="DUF3795"/>
    <property type="match status" value="1"/>
</dbReference>
<organism evidence="1 2">
    <name type="scientific">Candidatus Methanoperedens nitratireducens</name>
    <dbReference type="NCBI Taxonomy" id="1392998"/>
    <lineage>
        <taxon>Archaea</taxon>
        <taxon>Methanobacteriati</taxon>
        <taxon>Methanobacteriota</taxon>
        <taxon>Stenosarchaea group</taxon>
        <taxon>Methanomicrobia</taxon>
        <taxon>Methanosarcinales</taxon>
        <taxon>ANME-2 cluster</taxon>
        <taxon>Candidatus Methanoperedentaceae</taxon>
        <taxon>Candidatus Methanoperedens</taxon>
    </lineage>
</organism>
<evidence type="ECO:0000313" key="1">
    <source>
        <dbReference type="EMBL" id="KPQ45383.1"/>
    </source>
</evidence>
<reference evidence="1 2" key="1">
    <citation type="submission" date="2015-09" db="EMBL/GenBank/DDBJ databases">
        <title>A metagenomics-based metabolic model of nitrate-dependent anaerobic oxidation of methane by Methanoperedens-like archaea.</title>
        <authorList>
            <person name="Arshad A."/>
            <person name="Speth D.R."/>
            <person name="De Graaf R.M."/>
            <person name="Op Den Camp H.J."/>
            <person name="Jetten M.S."/>
            <person name="Welte C.U."/>
        </authorList>
    </citation>
    <scope>NUCLEOTIDE SEQUENCE [LARGE SCALE GENOMIC DNA]</scope>
</reference>
<proteinExistence type="predicted"/>
<protein>
    <recommendedName>
        <fullName evidence="3">DUF3795 domain-containing protein</fullName>
    </recommendedName>
</protein>
<sequence>MMSLILNIGKESIRAIFIFRQIFQACPVFVATANNDNGLRQKTAREWSKLYAGQLREYSGKNNLSPEDMNCSGCQSESGLFIGCMNCPIRKCGQEKKIISCAGCNEYETCSMLNGFLSIHQHAKENLDRIRERELLR</sequence>
<gene>
    <name evidence="1" type="ORF">MPEBLZ_00059</name>
</gene>
<name>A0A0P8AKM5_9EURY</name>
<accession>A0A0P8AKM5</accession>
<dbReference type="Proteomes" id="UP000050360">
    <property type="component" value="Unassembled WGS sequence"/>
</dbReference>
<dbReference type="AlphaFoldDB" id="A0A0P8AKM5"/>
<comment type="caution">
    <text evidence="1">The sequence shown here is derived from an EMBL/GenBank/DDBJ whole genome shotgun (WGS) entry which is preliminary data.</text>
</comment>
<dbReference type="InterPro" id="IPR024227">
    <property type="entry name" value="DUF3795"/>
</dbReference>
<evidence type="ECO:0000313" key="2">
    <source>
        <dbReference type="Proteomes" id="UP000050360"/>
    </source>
</evidence>
<dbReference type="EMBL" id="LKCM01000008">
    <property type="protein sequence ID" value="KPQ45383.1"/>
    <property type="molecule type" value="Genomic_DNA"/>
</dbReference>